<name>A0ABU6WHE2_9FABA</name>
<organism evidence="1 2">
    <name type="scientific">Stylosanthes scabra</name>
    <dbReference type="NCBI Taxonomy" id="79078"/>
    <lineage>
        <taxon>Eukaryota</taxon>
        <taxon>Viridiplantae</taxon>
        <taxon>Streptophyta</taxon>
        <taxon>Embryophyta</taxon>
        <taxon>Tracheophyta</taxon>
        <taxon>Spermatophyta</taxon>
        <taxon>Magnoliopsida</taxon>
        <taxon>eudicotyledons</taxon>
        <taxon>Gunneridae</taxon>
        <taxon>Pentapetalae</taxon>
        <taxon>rosids</taxon>
        <taxon>fabids</taxon>
        <taxon>Fabales</taxon>
        <taxon>Fabaceae</taxon>
        <taxon>Papilionoideae</taxon>
        <taxon>50 kb inversion clade</taxon>
        <taxon>dalbergioids sensu lato</taxon>
        <taxon>Dalbergieae</taxon>
        <taxon>Pterocarpus clade</taxon>
        <taxon>Stylosanthes</taxon>
    </lineage>
</organism>
<gene>
    <name evidence="1" type="ORF">PIB30_049681</name>
</gene>
<reference evidence="1 2" key="1">
    <citation type="journal article" date="2023" name="Plants (Basel)">
        <title>Bridging the Gap: Combining Genomics and Transcriptomics Approaches to Understand Stylosanthes scabra, an Orphan Legume from the Brazilian Caatinga.</title>
        <authorList>
            <person name="Ferreira-Neto J.R.C."/>
            <person name="da Silva M.D."/>
            <person name="Binneck E."/>
            <person name="de Melo N.F."/>
            <person name="da Silva R.H."/>
            <person name="de Melo A.L.T.M."/>
            <person name="Pandolfi V."/>
            <person name="Bustamante F.O."/>
            <person name="Brasileiro-Vidal A.C."/>
            <person name="Benko-Iseppon A.M."/>
        </authorList>
    </citation>
    <scope>NUCLEOTIDE SEQUENCE [LARGE SCALE GENOMIC DNA]</scope>
    <source>
        <tissue evidence="1">Leaves</tissue>
    </source>
</reference>
<accession>A0ABU6WHE2</accession>
<evidence type="ECO:0000313" key="2">
    <source>
        <dbReference type="Proteomes" id="UP001341840"/>
    </source>
</evidence>
<proteinExistence type="predicted"/>
<evidence type="ECO:0000313" key="1">
    <source>
        <dbReference type="EMBL" id="MED6184662.1"/>
    </source>
</evidence>
<sequence length="101" mass="10838">MSGSESASTLVAETVWKEIESTRTGCISYLGRTWRELRELWIKEALAGSVGIQVGGSSFRLQGNPQGRKTIISVFLITSAPVTLSSTTFSADANNSLVSIK</sequence>
<protein>
    <submittedName>
        <fullName evidence="1">Uncharacterized protein</fullName>
    </submittedName>
</protein>
<dbReference type="Proteomes" id="UP001341840">
    <property type="component" value="Unassembled WGS sequence"/>
</dbReference>
<dbReference type="EMBL" id="JASCZI010181578">
    <property type="protein sequence ID" value="MED6184662.1"/>
    <property type="molecule type" value="Genomic_DNA"/>
</dbReference>
<comment type="caution">
    <text evidence="1">The sequence shown here is derived from an EMBL/GenBank/DDBJ whole genome shotgun (WGS) entry which is preliminary data.</text>
</comment>
<keyword evidence="2" id="KW-1185">Reference proteome</keyword>